<feature type="region of interest" description="Disordered" evidence="1">
    <location>
        <begin position="1"/>
        <end position="50"/>
    </location>
</feature>
<feature type="compositionally biased region" description="Basic and acidic residues" evidence="1">
    <location>
        <begin position="41"/>
        <end position="50"/>
    </location>
</feature>
<evidence type="ECO:0000313" key="3">
    <source>
        <dbReference type="Proteomes" id="UP001054252"/>
    </source>
</evidence>
<keyword evidence="3" id="KW-1185">Reference proteome</keyword>
<evidence type="ECO:0000256" key="1">
    <source>
        <dbReference type="SAM" id="MobiDB-lite"/>
    </source>
</evidence>
<dbReference type="AlphaFoldDB" id="A0AAV5JPZ0"/>
<reference evidence="2 3" key="1">
    <citation type="journal article" date="2021" name="Commun. Biol.">
        <title>The genome of Shorea leprosula (Dipterocarpaceae) highlights the ecological relevance of drought in aseasonal tropical rainforests.</title>
        <authorList>
            <person name="Ng K.K.S."/>
            <person name="Kobayashi M.J."/>
            <person name="Fawcett J.A."/>
            <person name="Hatakeyama M."/>
            <person name="Paape T."/>
            <person name="Ng C.H."/>
            <person name="Ang C.C."/>
            <person name="Tnah L.H."/>
            <person name="Lee C.T."/>
            <person name="Nishiyama T."/>
            <person name="Sese J."/>
            <person name="O'Brien M.J."/>
            <person name="Copetti D."/>
            <person name="Mohd Noor M.I."/>
            <person name="Ong R.C."/>
            <person name="Putra M."/>
            <person name="Sireger I.Z."/>
            <person name="Indrioko S."/>
            <person name="Kosugi Y."/>
            <person name="Izuno A."/>
            <person name="Isagi Y."/>
            <person name="Lee S.L."/>
            <person name="Shimizu K.K."/>
        </authorList>
    </citation>
    <scope>NUCLEOTIDE SEQUENCE [LARGE SCALE GENOMIC DNA]</scope>
    <source>
        <strain evidence="2">214</strain>
    </source>
</reference>
<protein>
    <submittedName>
        <fullName evidence="2">Uncharacterized protein</fullName>
    </submittedName>
</protein>
<name>A0AAV5JPZ0_9ROSI</name>
<organism evidence="2 3">
    <name type="scientific">Rubroshorea leprosula</name>
    <dbReference type="NCBI Taxonomy" id="152421"/>
    <lineage>
        <taxon>Eukaryota</taxon>
        <taxon>Viridiplantae</taxon>
        <taxon>Streptophyta</taxon>
        <taxon>Embryophyta</taxon>
        <taxon>Tracheophyta</taxon>
        <taxon>Spermatophyta</taxon>
        <taxon>Magnoliopsida</taxon>
        <taxon>eudicotyledons</taxon>
        <taxon>Gunneridae</taxon>
        <taxon>Pentapetalae</taxon>
        <taxon>rosids</taxon>
        <taxon>malvids</taxon>
        <taxon>Malvales</taxon>
        <taxon>Dipterocarpaceae</taxon>
        <taxon>Rubroshorea</taxon>
    </lineage>
</organism>
<accession>A0AAV5JPZ0</accession>
<dbReference type="EMBL" id="BPVZ01000046">
    <property type="protein sequence ID" value="GKV16688.1"/>
    <property type="molecule type" value="Genomic_DNA"/>
</dbReference>
<dbReference type="Proteomes" id="UP001054252">
    <property type="component" value="Unassembled WGS sequence"/>
</dbReference>
<evidence type="ECO:0000313" key="2">
    <source>
        <dbReference type="EMBL" id="GKV16688.1"/>
    </source>
</evidence>
<gene>
    <name evidence="2" type="ORF">SLEP1_g27296</name>
</gene>
<comment type="caution">
    <text evidence="2">The sequence shown here is derived from an EMBL/GenBank/DDBJ whole genome shotgun (WGS) entry which is preliminary data.</text>
</comment>
<proteinExistence type="predicted"/>
<sequence length="68" mass="7332">MVIYQLQDGPTVDGLTSSPSEIASARSYDGASDPFTSCSTKEIEPTKEIDPSTTQTLKIVQCCMSLEE</sequence>